<keyword evidence="1 2" id="KW-0963">Cytoplasm</keyword>
<dbReference type="Proteomes" id="UP000463470">
    <property type="component" value="Unassembled WGS sequence"/>
</dbReference>
<sequence>MTKELIDRINYLSRKSRTPEGLTEVEKTEQARVRREYVDAIKARVKDTLDRVEIVDADQITTTTAPQSADGQGGAGASVTGQGHNCECPACNTKNGEKLH</sequence>
<dbReference type="EMBL" id="WXEY01000029">
    <property type="protein sequence ID" value="MZP31255.1"/>
    <property type="molecule type" value="Genomic_DNA"/>
</dbReference>
<comment type="similarity">
    <text evidence="2">Belongs to the UPF0291 family.</text>
</comment>
<keyword evidence="5" id="KW-1185">Reference proteome</keyword>
<protein>
    <recommendedName>
        <fullName evidence="2">UPF0291 protein GTO91_16230</fullName>
    </recommendedName>
</protein>
<name>A0A845L898_9FIRM</name>
<accession>A0A845L898</accession>
<evidence type="ECO:0000256" key="2">
    <source>
        <dbReference type="HAMAP-Rule" id="MF_01103"/>
    </source>
</evidence>
<evidence type="ECO:0000256" key="3">
    <source>
        <dbReference type="SAM" id="MobiDB-lite"/>
    </source>
</evidence>
<evidence type="ECO:0000256" key="1">
    <source>
        <dbReference type="ARBA" id="ARBA00022490"/>
    </source>
</evidence>
<dbReference type="PANTHER" id="PTHR37300">
    <property type="entry name" value="UPF0291 PROTEIN CBO2609/CLC_2481"/>
    <property type="match status" value="1"/>
</dbReference>
<dbReference type="AlphaFoldDB" id="A0A845L898"/>
<dbReference type="HAMAP" id="MF_01103">
    <property type="entry name" value="UPF0291"/>
    <property type="match status" value="1"/>
</dbReference>
<dbReference type="Pfam" id="PF05979">
    <property type="entry name" value="DUF896"/>
    <property type="match status" value="1"/>
</dbReference>
<gene>
    <name evidence="4" type="ORF">GTO91_16230</name>
</gene>
<proteinExistence type="inferred from homology"/>
<dbReference type="PANTHER" id="PTHR37300:SF1">
    <property type="entry name" value="UPF0291 PROTEIN YNZC"/>
    <property type="match status" value="1"/>
</dbReference>
<dbReference type="OrthoDB" id="390105at2"/>
<comment type="subcellular location">
    <subcellularLocation>
        <location evidence="2">Cytoplasm</location>
    </subcellularLocation>
</comment>
<dbReference type="InterPro" id="IPR009242">
    <property type="entry name" value="DUF896"/>
</dbReference>
<dbReference type="Gene3D" id="1.10.287.540">
    <property type="entry name" value="Helix hairpin bin"/>
    <property type="match status" value="1"/>
</dbReference>
<dbReference type="GO" id="GO:0005737">
    <property type="term" value="C:cytoplasm"/>
    <property type="evidence" value="ECO:0007669"/>
    <property type="project" value="UniProtKB-SubCell"/>
</dbReference>
<organism evidence="4 5">
    <name type="scientific">Heliomicrobium undosum</name>
    <dbReference type="NCBI Taxonomy" id="121734"/>
    <lineage>
        <taxon>Bacteria</taxon>
        <taxon>Bacillati</taxon>
        <taxon>Bacillota</taxon>
        <taxon>Clostridia</taxon>
        <taxon>Eubacteriales</taxon>
        <taxon>Heliobacteriaceae</taxon>
        <taxon>Heliomicrobium</taxon>
    </lineage>
</organism>
<evidence type="ECO:0000313" key="5">
    <source>
        <dbReference type="Proteomes" id="UP000463470"/>
    </source>
</evidence>
<dbReference type="SUPFAM" id="SSF158221">
    <property type="entry name" value="YnzC-like"/>
    <property type="match status" value="1"/>
</dbReference>
<comment type="caution">
    <text evidence="4">The sequence shown here is derived from an EMBL/GenBank/DDBJ whole genome shotgun (WGS) entry which is preliminary data.</text>
</comment>
<feature type="region of interest" description="Disordered" evidence="3">
    <location>
        <begin position="63"/>
        <end position="100"/>
    </location>
</feature>
<reference evidence="4 5" key="1">
    <citation type="submission" date="2020-01" db="EMBL/GenBank/DDBJ databases">
        <title>Whole-genome sequence of Heliobacterium undosum DSM 13378.</title>
        <authorList>
            <person name="Kyndt J.A."/>
            <person name="Meyer T.E."/>
        </authorList>
    </citation>
    <scope>NUCLEOTIDE SEQUENCE [LARGE SCALE GENOMIC DNA]</scope>
    <source>
        <strain evidence="4 5">DSM 13378</strain>
    </source>
</reference>
<evidence type="ECO:0000313" key="4">
    <source>
        <dbReference type="EMBL" id="MZP31255.1"/>
    </source>
</evidence>